<dbReference type="SUPFAM" id="SSF53850">
    <property type="entry name" value="Periplasmic binding protein-like II"/>
    <property type="match status" value="1"/>
</dbReference>
<evidence type="ECO:0000256" key="2">
    <source>
        <dbReference type="SAM" id="SignalP"/>
    </source>
</evidence>
<feature type="signal peptide" evidence="2">
    <location>
        <begin position="1"/>
        <end position="26"/>
    </location>
</feature>
<evidence type="ECO:0000256" key="1">
    <source>
        <dbReference type="ARBA" id="ARBA00022729"/>
    </source>
</evidence>
<comment type="caution">
    <text evidence="4">The sequence shown here is derived from an EMBL/GenBank/DDBJ whole genome shotgun (WGS) entry which is preliminary data.</text>
</comment>
<reference evidence="4" key="1">
    <citation type="submission" date="2023-09" db="EMBL/GenBank/DDBJ databases">
        <title>Paucibacter sp. APW11 Genome sequencing and assembly.</title>
        <authorList>
            <person name="Kim I."/>
        </authorList>
    </citation>
    <scope>NUCLEOTIDE SEQUENCE</scope>
    <source>
        <strain evidence="4">APW11</strain>
    </source>
</reference>
<accession>A0ABU3PH53</accession>
<keyword evidence="1 2" id="KW-0732">Signal</keyword>
<dbReference type="RefSeq" id="WP_315652587.1">
    <property type="nucleotide sequence ID" value="NZ_JAVXZY010000010.1"/>
</dbReference>
<organism evidence="4 5">
    <name type="scientific">Roseateles aquae</name>
    <dbReference type="NCBI Taxonomy" id="3077235"/>
    <lineage>
        <taxon>Bacteria</taxon>
        <taxon>Pseudomonadati</taxon>
        <taxon>Pseudomonadota</taxon>
        <taxon>Betaproteobacteria</taxon>
        <taxon>Burkholderiales</taxon>
        <taxon>Sphaerotilaceae</taxon>
        <taxon>Roseateles</taxon>
    </lineage>
</organism>
<gene>
    <name evidence="4" type="ORF">RQP53_20690</name>
</gene>
<keyword evidence="5" id="KW-1185">Reference proteome</keyword>
<proteinExistence type="predicted"/>
<feature type="domain" description="Solute-binding protein family 3/N-terminal" evidence="3">
    <location>
        <begin position="42"/>
        <end position="265"/>
    </location>
</feature>
<dbReference type="InterPro" id="IPR001638">
    <property type="entry name" value="Solute-binding_3/MltF_N"/>
</dbReference>
<name>A0ABU3PH53_9BURK</name>
<evidence type="ECO:0000313" key="5">
    <source>
        <dbReference type="Proteomes" id="UP001246372"/>
    </source>
</evidence>
<dbReference type="Pfam" id="PF00497">
    <property type="entry name" value="SBP_bac_3"/>
    <property type="match status" value="1"/>
</dbReference>
<sequence>MRAVQHFRVIVLLLQGLLMGASVCRAGDTPPACGPYSLAFYELGVLFQREPDGHYSGIDKDVVDELARRSTCKFDTVIESRARIWSRLAKQTLDISVSGIATPERERFAEFMPYFQTRNFALMRRELAAELPSMEAFLADGRRLVAVVKSFKHGPSYDSFLAQLRAEKRVVEMADFEGVVKVWRAGRADLILVLPTSWAAMLRRDPTLEQGTLLDWAAQDRIPHGLIVSRSNVSDADKQRLRQAMLSMLADGSVDTILRRHLGEALARSVRLEPASGH</sequence>
<feature type="chain" id="PRO_5045135741" evidence="2">
    <location>
        <begin position="27"/>
        <end position="278"/>
    </location>
</feature>
<dbReference type="Proteomes" id="UP001246372">
    <property type="component" value="Unassembled WGS sequence"/>
</dbReference>
<dbReference type="EMBL" id="JAVXZY010000010">
    <property type="protein sequence ID" value="MDT9001707.1"/>
    <property type="molecule type" value="Genomic_DNA"/>
</dbReference>
<protein>
    <submittedName>
        <fullName evidence="4">Transporter substrate-binding domain-containing protein</fullName>
    </submittedName>
</protein>
<evidence type="ECO:0000259" key="3">
    <source>
        <dbReference type="SMART" id="SM00062"/>
    </source>
</evidence>
<dbReference type="SMART" id="SM00062">
    <property type="entry name" value="PBPb"/>
    <property type="match status" value="1"/>
</dbReference>
<dbReference type="PANTHER" id="PTHR35936">
    <property type="entry name" value="MEMBRANE-BOUND LYTIC MUREIN TRANSGLYCOSYLASE F"/>
    <property type="match status" value="1"/>
</dbReference>
<dbReference type="Gene3D" id="3.40.190.10">
    <property type="entry name" value="Periplasmic binding protein-like II"/>
    <property type="match status" value="2"/>
</dbReference>
<evidence type="ECO:0000313" key="4">
    <source>
        <dbReference type="EMBL" id="MDT9001707.1"/>
    </source>
</evidence>